<name>A0A2P2PA06_RHIMU</name>
<keyword evidence="1" id="KW-0812">Transmembrane</keyword>
<accession>A0A2P2PA06</accession>
<proteinExistence type="predicted"/>
<evidence type="ECO:0000313" key="2">
    <source>
        <dbReference type="EMBL" id="MBX51463.1"/>
    </source>
</evidence>
<keyword evidence="1" id="KW-1133">Transmembrane helix</keyword>
<keyword evidence="1" id="KW-0472">Membrane</keyword>
<evidence type="ECO:0000256" key="1">
    <source>
        <dbReference type="SAM" id="Phobius"/>
    </source>
</evidence>
<reference evidence="2" key="1">
    <citation type="submission" date="2018-02" db="EMBL/GenBank/DDBJ databases">
        <title>Rhizophora mucronata_Transcriptome.</title>
        <authorList>
            <person name="Meera S.P."/>
            <person name="Sreeshan A."/>
            <person name="Augustine A."/>
        </authorList>
    </citation>
    <scope>NUCLEOTIDE SEQUENCE</scope>
    <source>
        <tissue evidence="2">Leaf</tissue>
    </source>
</reference>
<organism evidence="2">
    <name type="scientific">Rhizophora mucronata</name>
    <name type="common">Asiatic mangrove</name>
    <dbReference type="NCBI Taxonomy" id="61149"/>
    <lineage>
        <taxon>Eukaryota</taxon>
        <taxon>Viridiplantae</taxon>
        <taxon>Streptophyta</taxon>
        <taxon>Embryophyta</taxon>
        <taxon>Tracheophyta</taxon>
        <taxon>Spermatophyta</taxon>
        <taxon>Magnoliopsida</taxon>
        <taxon>eudicotyledons</taxon>
        <taxon>Gunneridae</taxon>
        <taxon>Pentapetalae</taxon>
        <taxon>rosids</taxon>
        <taxon>fabids</taxon>
        <taxon>Malpighiales</taxon>
        <taxon>Rhizophoraceae</taxon>
        <taxon>Rhizophora</taxon>
    </lineage>
</organism>
<protein>
    <submittedName>
        <fullName evidence="2">Uncharacterized protein</fullName>
    </submittedName>
</protein>
<dbReference type="AlphaFoldDB" id="A0A2P2PA06"/>
<feature type="transmembrane region" description="Helical" evidence="1">
    <location>
        <begin position="6"/>
        <end position="26"/>
    </location>
</feature>
<dbReference type="EMBL" id="GGEC01070979">
    <property type="protein sequence ID" value="MBX51463.1"/>
    <property type="molecule type" value="Transcribed_RNA"/>
</dbReference>
<sequence>MTMLQMTSTFSFPIFLRIGTILLLGFRDLSTIDCFQNPRLTLFTRLFPYNGFPRHHMS</sequence>